<dbReference type="RefSeq" id="WP_075056691.1">
    <property type="nucleotide sequence ID" value="NZ_BMNY01000001.1"/>
</dbReference>
<keyword evidence="2" id="KW-1185">Reference proteome</keyword>
<sequence>MTIDLIEEKAIFRTFALWTTGAARYGTSGLQSELTPNDLPLEHNAFLLNAELLRFQQRDGSPEK</sequence>
<protein>
    <submittedName>
        <fullName evidence="1">Uncharacterized protein</fullName>
    </submittedName>
</protein>
<evidence type="ECO:0000313" key="2">
    <source>
        <dbReference type="Proteomes" id="UP000632195"/>
    </source>
</evidence>
<name>A0AA37F8J3_9ARCH</name>
<dbReference type="Proteomes" id="UP000632195">
    <property type="component" value="Unassembled WGS sequence"/>
</dbReference>
<reference evidence="1" key="2">
    <citation type="submission" date="2022-09" db="EMBL/GenBank/DDBJ databases">
        <authorList>
            <person name="Sun Q."/>
            <person name="Ohkuma M."/>
        </authorList>
    </citation>
    <scope>NUCLEOTIDE SEQUENCE</scope>
    <source>
        <strain evidence="1">JCM 13583</strain>
    </source>
</reference>
<accession>A0AA37F8J3</accession>
<gene>
    <name evidence="1" type="ORF">GCM10007108_00560</name>
</gene>
<evidence type="ECO:0000313" key="1">
    <source>
        <dbReference type="EMBL" id="GGM66190.1"/>
    </source>
</evidence>
<proteinExistence type="predicted"/>
<dbReference type="EMBL" id="BMNY01000001">
    <property type="protein sequence ID" value="GGM66190.1"/>
    <property type="molecule type" value="Genomic_DNA"/>
</dbReference>
<organism evidence="1 2">
    <name type="scientific">Thermogymnomonas acidicola</name>
    <dbReference type="NCBI Taxonomy" id="399579"/>
    <lineage>
        <taxon>Archaea</taxon>
        <taxon>Methanobacteriati</taxon>
        <taxon>Thermoplasmatota</taxon>
        <taxon>Thermoplasmata</taxon>
        <taxon>Thermoplasmatales</taxon>
        <taxon>Thermogymnomonas</taxon>
    </lineage>
</organism>
<comment type="caution">
    <text evidence="1">The sequence shown here is derived from an EMBL/GenBank/DDBJ whole genome shotgun (WGS) entry which is preliminary data.</text>
</comment>
<reference evidence="1" key="1">
    <citation type="journal article" date="2014" name="Int. J. Syst. Evol. Microbiol.">
        <title>Complete genome sequence of Corynebacterium casei LMG S-19264T (=DSM 44701T), isolated from a smear-ripened cheese.</title>
        <authorList>
            <consortium name="US DOE Joint Genome Institute (JGI-PGF)"/>
            <person name="Walter F."/>
            <person name="Albersmeier A."/>
            <person name="Kalinowski J."/>
            <person name="Ruckert C."/>
        </authorList>
    </citation>
    <scope>NUCLEOTIDE SEQUENCE</scope>
    <source>
        <strain evidence="1">JCM 13583</strain>
    </source>
</reference>
<dbReference type="AlphaFoldDB" id="A0AA37F8J3"/>